<dbReference type="GO" id="GO:0008168">
    <property type="term" value="F:methyltransferase activity"/>
    <property type="evidence" value="ECO:0007669"/>
    <property type="project" value="UniProtKB-KW"/>
</dbReference>
<keyword evidence="2" id="KW-1185">Reference proteome</keyword>
<protein>
    <submittedName>
        <fullName evidence="1">Class I SAM-dependent methyltransferase</fullName>
    </submittedName>
</protein>
<dbReference type="InterPro" id="IPR029063">
    <property type="entry name" value="SAM-dependent_MTases_sf"/>
</dbReference>
<reference evidence="1 2" key="1">
    <citation type="submission" date="2020-02" db="EMBL/GenBank/DDBJ databases">
        <title>Out from the shadows clarifying the taxonomy of the family Cryomorphaceae and related taxa by utilizing the GTDB taxonomic framework.</title>
        <authorList>
            <person name="Bowman J.P."/>
        </authorList>
    </citation>
    <scope>NUCLEOTIDE SEQUENCE [LARGE SCALE GENOMIC DNA]</scope>
    <source>
        <strain evidence="1 2">QSSC 1-22</strain>
    </source>
</reference>
<comment type="caution">
    <text evidence="1">The sequence shown here is derived from an EMBL/GenBank/DDBJ whole genome shotgun (WGS) entry which is preliminary data.</text>
</comment>
<dbReference type="Gene3D" id="3.40.50.150">
    <property type="entry name" value="Vaccinia Virus protein VP39"/>
    <property type="match status" value="1"/>
</dbReference>
<evidence type="ECO:0000313" key="1">
    <source>
        <dbReference type="EMBL" id="NEN25270.1"/>
    </source>
</evidence>
<evidence type="ECO:0000313" key="2">
    <source>
        <dbReference type="Proteomes" id="UP000486602"/>
    </source>
</evidence>
<dbReference type="GO" id="GO:0032259">
    <property type="term" value="P:methylation"/>
    <property type="evidence" value="ECO:0007669"/>
    <property type="project" value="UniProtKB-KW"/>
</dbReference>
<organism evidence="1 2">
    <name type="scientific">Cryomorpha ignava</name>
    <dbReference type="NCBI Taxonomy" id="101383"/>
    <lineage>
        <taxon>Bacteria</taxon>
        <taxon>Pseudomonadati</taxon>
        <taxon>Bacteroidota</taxon>
        <taxon>Flavobacteriia</taxon>
        <taxon>Flavobacteriales</taxon>
        <taxon>Cryomorphaceae</taxon>
        <taxon>Cryomorpha</taxon>
    </lineage>
</organism>
<name>A0A7K3WUC4_9FLAO</name>
<dbReference type="EMBL" id="JAAGVY010000046">
    <property type="protein sequence ID" value="NEN25270.1"/>
    <property type="molecule type" value="Genomic_DNA"/>
</dbReference>
<dbReference type="Proteomes" id="UP000486602">
    <property type="component" value="Unassembled WGS sequence"/>
</dbReference>
<dbReference type="RefSeq" id="WP_163286729.1">
    <property type="nucleotide sequence ID" value="NZ_JAAGVY010000046.1"/>
</dbReference>
<keyword evidence="1" id="KW-0489">Methyltransferase</keyword>
<proteinExistence type="predicted"/>
<dbReference type="SUPFAM" id="SSF53335">
    <property type="entry name" value="S-adenosyl-L-methionine-dependent methyltransferases"/>
    <property type="match status" value="1"/>
</dbReference>
<gene>
    <name evidence="1" type="ORF">G3O08_17370</name>
</gene>
<sequence length="264" mass="30281">MDICELNNNPNWREQRHPWERARVKVIADMLKGTFGKKTSSLHILDIGSGDAYMVYELTRIFPELKVHCIDIEYTPEIKAELMKQIGDANISLYDSQDEYKLANPNFSPDIILLLDVIEHIEDDKGFLKALISQDVIDSKTKVLITVPAHQSLFSAHDVFLKHFRRHTVSTLLKTLEVCNLKSLKSGYFFFSLVSARYIQKRLNIGNDEKAQKGISSYKPVFLVDKLIYSTLLLDYHFFKGLRSLGIRGSGLSCYTICQQKQES</sequence>
<accession>A0A7K3WUC4</accession>
<keyword evidence="1" id="KW-0808">Transferase</keyword>
<dbReference type="Pfam" id="PF13489">
    <property type="entry name" value="Methyltransf_23"/>
    <property type="match status" value="1"/>
</dbReference>
<dbReference type="AlphaFoldDB" id="A0A7K3WUC4"/>